<evidence type="ECO:0000259" key="3">
    <source>
        <dbReference type="Pfam" id="PF01494"/>
    </source>
</evidence>
<dbReference type="InterPro" id="IPR050493">
    <property type="entry name" value="FAD-dep_Monooxygenase_BioMet"/>
</dbReference>
<dbReference type="KEGG" id="bayd:BSPP4475_02730"/>
<accession>A0AA48RG35</accession>
<dbReference type="PRINTS" id="PR00420">
    <property type="entry name" value="RNGMNOXGNASE"/>
</dbReference>
<dbReference type="EMBL" id="OY569118">
    <property type="protein sequence ID" value="CAJ1001233.1"/>
    <property type="molecule type" value="Genomic_DNA"/>
</dbReference>
<feature type="domain" description="FAD-binding" evidence="3">
    <location>
        <begin position="6"/>
        <end position="316"/>
    </location>
</feature>
<reference evidence="4" key="1">
    <citation type="submission" date="2023-07" db="EMBL/GenBank/DDBJ databases">
        <authorList>
            <person name="Ivanov I."/>
            <person name="Teneva D."/>
            <person name="Stoikov I."/>
        </authorList>
    </citation>
    <scope>NUCLEOTIDE SEQUENCE</scope>
    <source>
        <strain evidence="4">4475</strain>
    </source>
</reference>
<evidence type="ECO:0000313" key="5">
    <source>
        <dbReference type="Proteomes" id="UP001189619"/>
    </source>
</evidence>
<evidence type="ECO:0000256" key="2">
    <source>
        <dbReference type="ARBA" id="ARBA00023033"/>
    </source>
</evidence>
<gene>
    <name evidence="4" type="ORF">BSPP4475_02730</name>
</gene>
<dbReference type="SUPFAM" id="SSF51905">
    <property type="entry name" value="FAD/NAD(P)-binding domain"/>
    <property type="match status" value="1"/>
</dbReference>
<organism evidence="4 5">
    <name type="scientific">Brevibacillus aydinogluensis</name>
    <dbReference type="NCBI Taxonomy" id="927786"/>
    <lineage>
        <taxon>Bacteria</taxon>
        <taxon>Bacillati</taxon>
        <taxon>Bacillota</taxon>
        <taxon>Bacilli</taxon>
        <taxon>Bacillales</taxon>
        <taxon>Paenibacillaceae</taxon>
        <taxon>Brevibacillus</taxon>
    </lineage>
</organism>
<proteinExistence type="predicted"/>
<dbReference type="Proteomes" id="UP001189619">
    <property type="component" value="Chromosome"/>
</dbReference>
<keyword evidence="2" id="KW-0503">Monooxygenase</keyword>
<dbReference type="Pfam" id="PF01494">
    <property type="entry name" value="FAD_binding_3"/>
    <property type="match status" value="1"/>
</dbReference>
<name>A0AA48RG35_9BACL</name>
<dbReference type="PANTHER" id="PTHR13789:SF309">
    <property type="entry name" value="PUTATIVE (AFU_ORTHOLOGUE AFUA_6G14510)-RELATED"/>
    <property type="match status" value="1"/>
</dbReference>
<protein>
    <submittedName>
        <fullName evidence="4">FAD-dependent oxidoreductase</fullName>
    </submittedName>
</protein>
<dbReference type="RefSeq" id="WP_304415062.1">
    <property type="nucleotide sequence ID" value="NZ_OY569118.1"/>
</dbReference>
<dbReference type="GO" id="GO:0004497">
    <property type="term" value="F:monooxygenase activity"/>
    <property type="evidence" value="ECO:0007669"/>
    <property type="project" value="UniProtKB-KW"/>
</dbReference>
<evidence type="ECO:0000256" key="1">
    <source>
        <dbReference type="ARBA" id="ARBA00023002"/>
    </source>
</evidence>
<sequence>MGNKRALIIGCGIAGPAIAIFLRRAGYEPRIYEAQPDHDDYAGLFLNVARNGMRILSELGVDDRIRREGIEMRVMSFHSSSGKWLGTIGDRSGEVQGFTVKRGFLHKVLREAALQEGIPIEFGKRLANLQMTDRQVTAFFEDGTSAEGDLLVGCDGIHSRTRRLILPNAPEPDYTGLISFGGFARGVDVPREPGTQHMVFGKKAFFGYLVKSDGEIYWFGNLNYPGRPTRKELMSIPQAEWRQVISNLYQGELQPVPDIIRKTESHIGVYPIYDLISVSAWYSGPAVLIGDAIHATSPNAGQGASLALEDALMLAKCVRDIGNLGEAFRHFELLRRERVEKIVKYSRSIGQRKHATNPVQVFFRDLMLPFFLKMASRQSLAWMYDYRVNWHDKVTV</sequence>
<dbReference type="InterPro" id="IPR002938">
    <property type="entry name" value="FAD-bd"/>
</dbReference>
<dbReference type="Gene3D" id="3.50.50.60">
    <property type="entry name" value="FAD/NAD(P)-binding domain"/>
    <property type="match status" value="1"/>
</dbReference>
<dbReference type="GO" id="GO:0071949">
    <property type="term" value="F:FAD binding"/>
    <property type="evidence" value="ECO:0007669"/>
    <property type="project" value="InterPro"/>
</dbReference>
<keyword evidence="1" id="KW-0560">Oxidoreductase</keyword>
<keyword evidence="5" id="KW-1185">Reference proteome</keyword>
<evidence type="ECO:0000313" key="4">
    <source>
        <dbReference type="EMBL" id="CAJ1001233.1"/>
    </source>
</evidence>
<dbReference type="AlphaFoldDB" id="A0AA48RG35"/>
<dbReference type="PANTHER" id="PTHR13789">
    <property type="entry name" value="MONOOXYGENASE"/>
    <property type="match status" value="1"/>
</dbReference>
<dbReference type="InterPro" id="IPR036188">
    <property type="entry name" value="FAD/NAD-bd_sf"/>
</dbReference>